<feature type="domain" description="GST N-terminal" evidence="1">
    <location>
        <begin position="2"/>
        <end position="80"/>
    </location>
</feature>
<dbReference type="InterPro" id="IPR036282">
    <property type="entry name" value="Glutathione-S-Trfase_C_sf"/>
</dbReference>
<name>A0A5S9IUJ1_UABAM</name>
<gene>
    <name evidence="3" type="ORF">UABAM_06205</name>
</gene>
<dbReference type="CDD" id="cd03060">
    <property type="entry name" value="GST_N_Omega_like"/>
    <property type="match status" value="1"/>
</dbReference>
<dbReference type="InterPro" id="IPR040079">
    <property type="entry name" value="Glutathione_S-Trfase"/>
</dbReference>
<evidence type="ECO:0000313" key="3">
    <source>
        <dbReference type="EMBL" id="BBM87790.1"/>
    </source>
</evidence>
<dbReference type="Proteomes" id="UP000326354">
    <property type="component" value="Chromosome"/>
</dbReference>
<organism evidence="3 4">
    <name type="scientific">Uabimicrobium amorphum</name>
    <dbReference type="NCBI Taxonomy" id="2596890"/>
    <lineage>
        <taxon>Bacteria</taxon>
        <taxon>Pseudomonadati</taxon>
        <taxon>Planctomycetota</taxon>
        <taxon>Candidatus Uabimicrobiia</taxon>
        <taxon>Candidatus Uabimicrobiales</taxon>
        <taxon>Candidatus Uabimicrobiaceae</taxon>
        <taxon>Candidatus Uabimicrobium</taxon>
    </lineage>
</organism>
<dbReference type="InterPro" id="IPR004045">
    <property type="entry name" value="Glutathione_S-Trfase_N"/>
</dbReference>
<dbReference type="PANTHER" id="PTHR43968">
    <property type="match status" value="1"/>
</dbReference>
<evidence type="ECO:0000313" key="4">
    <source>
        <dbReference type="Proteomes" id="UP000326354"/>
    </source>
</evidence>
<proteinExistence type="predicted"/>
<dbReference type="OrthoDB" id="508763at2"/>
<dbReference type="SUPFAM" id="SSF47616">
    <property type="entry name" value="GST C-terminal domain-like"/>
    <property type="match status" value="1"/>
</dbReference>
<protein>
    <submittedName>
        <fullName evidence="3">Glutathione S-transferase</fullName>
    </submittedName>
</protein>
<dbReference type="SFLD" id="SFLDS00019">
    <property type="entry name" value="Glutathione_Transferase_(cytos"/>
    <property type="match status" value="1"/>
</dbReference>
<dbReference type="InterPro" id="IPR036249">
    <property type="entry name" value="Thioredoxin-like_sf"/>
</dbReference>
<dbReference type="Gene3D" id="1.20.1050.10">
    <property type="match status" value="1"/>
</dbReference>
<reference evidence="3 4" key="1">
    <citation type="submission" date="2019-08" db="EMBL/GenBank/DDBJ databases">
        <title>Complete genome sequence of Candidatus Uab amorphum.</title>
        <authorList>
            <person name="Shiratori T."/>
            <person name="Suzuki S."/>
            <person name="Kakizawa Y."/>
            <person name="Ishida K."/>
        </authorList>
    </citation>
    <scope>NUCLEOTIDE SEQUENCE [LARGE SCALE GENOMIC DNA]</scope>
    <source>
        <strain evidence="3 4">SRT547</strain>
    </source>
</reference>
<dbReference type="GO" id="GO:0016740">
    <property type="term" value="F:transferase activity"/>
    <property type="evidence" value="ECO:0007669"/>
    <property type="project" value="UniProtKB-KW"/>
</dbReference>
<dbReference type="RefSeq" id="WP_151971790.1">
    <property type="nucleotide sequence ID" value="NZ_AP019860.1"/>
</dbReference>
<sequence length="217" mass="25424">MSDTILYTFRRCPYAIRARMALFAAGRSFEIREVVLKDKPPQLLKASPKGTVPVLVCPDKIIEESLEIMHWAIDGTNIGWLHFTDNMQQEIHKLITHNDGEFKFNLDRYKYPQRYDIEDEKPYFAKCCAFLETLNTKLKQNRFLFAQRISLADIAIFPFVRQFSKVDIKAFGALPYSELQQWLKYHEESELFKSVMTKYPQWHEGDAPLVHKGSDNP</sequence>
<dbReference type="Pfam" id="PF13417">
    <property type="entry name" value="GST_N_3"/>
    <property type="match status" value="1"/>
</dbReference>
<accession>A0A5S9IUJ1</accession>
<dbReference type="GO" id="GO:0005737">
    <property type="term" value="C:cytoplasm"/>
    <property type="evidence" value="ECO:0007669"/>
    <property type="project" value="TreeGrafter"/>
</dbReference>
<dbReference type="InterPro" id="IPR050983">
    <property type="entry name" value="GST_Omega/HSP26"/>
</dbReference>
<keyword evidence="3" id="KW-0808">Transferase</keyword>
<dbReference type="SUPFAM" id="SSF52833">
    <property type="entry name" value="Thioredoxin-like"/>
    <property type="match status" value="1"/>
</dbReference>
<dbReference type="PROSITE" id="PS50404">
    <property type="entry name" value="GST_NTER"/>
    <property type="match status" value="1"/>
</dbReference>
<dbReference type="Gene3D" id="3.40.30.10">
    <property type="entry name" value="Glutaredoxin"/>
    <property type="match status" value="1"/>
</dbReference>
<dbReference type="EMBL" id="AP019860">
    <property type="protein sequence ID" value="BBM87790.1"/>
    <property type="molecule type" value="Genomic_DNA"/>
</dbReference>
<dbReference type="InterPro" id="IPR010987">
    <property type="entry name" value="Glutathione-S-Trfase_C-like"/>
</dbReference>
<feature type="domain" description="GST C-terminal" evidence="2">
    <location>
        <begin position="84"/>
        <end position="209"/>
    </location>
</feature>
<dbReference type="CDD" id="cd03196">
    <property type="entry name" value="GST_C_5"/>
    <property type="match status" value="1"/>
</dbReference>
<evidence type="ECO:0000259" key="1">
    <source>
        <dbReference type="PROSITE" id="PS50404"/>
    </source>
</evidence>
<keyword evidence="4" id="KW-1185">Reference proteome</keyword>
<dbReference type="AlphaFoldDB" id="A0A5S9IUJ1"/>
<dbReference type="PROSITE" id="PS50405">
    <property type="entry name" value="GST_CTER"/>
    <property type="match status" value="1"/>
</dbReference>
<dbReference type="Pfam" id="PF13410">
    <property type="entry name" value="GST_C_2"/>
    <property type="match status" value="1"/>
</dbReference>
<evidence type="ECO:0000259" key="2">
    <source>
        <dbReference type="PROSITE" id="PS50405"/>
    </source>
</evidence>
<dbReference type="PANTHER" id="PTHR43968:SF6">
    <property type="entry name" value="GLUTATHIONE S-TRANSFERASE OMEGA"/>
    <property type="match status" value="1"/>
</dbReference>
<dbReference type="KEGG" id="uam:UABAM_06205"/>